<gene>
    <name evidence="7" type="ORF">C1J01_30555</name>
</gene>
<feature type="domain" description="ABC transporter" evidence="6">
    <location>
        <begin position="2"/>
        <end position="216"/>
    </location>
</feature>
<dbReference type="PROSITE" id="PS50893">
    <property type="entry name" value="ABC_TRANSPORTER_2"/>
    <property type="match status" value="1"/>
</dbReference>
<keyword evidence="5" id="KW-0029">Amino-acid transport</keyword>
<keyword evidence="4 7" id="KW-0067">ATP-binding</keyword>
<name>A0A2W2EI09_9ACTN</name>
<dbReference type="GO" id="GO:0005524">
    <property type="term" value="F:ATP binding"/>
    <property type="evidence" value="ECO:0007669"/>
    <property type="project" value="UniProtKB-KW"/>
</dbReference>
<dbReference type="GO" id="GO:0016887">
    <property type="term" value="F:ATP hydrolysis activity"/>
    <property type="evidence" value="ECO:0007669"/>
    <property type="project" value="InterPro"/>
</dbReference>
<comment type="similarity">
    <text evidence="1">Belongs to the ABC transporter superfamily.</text>
</comment>
<dbReference type="InterPro" id="IPR027417">
    <property type="entry name" value="P-loop_NTPase"/>
</dbReference>
<dbReference type="GO" id="GO:0015807">
    <property type="term" value="P:L-amino acid transport"/>
    <property type="evidence" value="ECO:0007669"/>
    <property type="project" value="TreeGrafter"/>
</dbReference>
<dbReference type="PROSITE" id="PS00211">
    <property type="entry name" value="ABC_TRANSPORTER_1"/>
    <property type="match status" value="1"/>
</dbReference>
<dbReference type="InterPro" id="IPR003593">
    <property type="entry name" value="AAA+_ATPase"/>
</dbReference>
<dbReference type="GO" id="GO:0015658">
    <property type="term" value="F:branched-chain amino acid transmembrane transporter activity"/>
    <property type="evidence" value="ECO:0007669"/>
    <property type="project" value="TreeGrafter"/>
</dbReference>
<keyword evidence="8" id="KW-1185">Reference proteome</keyword>
<sequence length="219" mass="22740">MIDVQDLVVSYGTATALEHVTLTVAEGEMVALLGPNGAGKSTLAGALAGLLEPASGTVRVRGRLALIPEGRQLFPDLSVADNLALGGWRSGRRDPALVYDLLPRLAELAGRKAGVLSGGEQQMVAFGRAMMSEPDALVVDELSLGLAPNVTADLAAHLAELNRSRGLTVLLIEQNARLAFDLCDRAYVLESGRLVTEGPCAELAGDPRVASAYLGGAIS</sequence>
<evidence type="ECO:0000256" key="4">
    <source>
        <dbReference type="ARBA" id="ARBA00022840"/>
    </source>
</evidence>
<dbReference type="InterPro" id="IPR003439">
    <property type="entry name" value="ABC_transporter-like_ATP-bd"/>
</dbReference>
<evidence type="ECO:0000256" key="2">
    <source>
        <dbReference type="ARBA" id="ARBA00022448"/>
    </source>
</evidence>
<comment type="caution">
    <text evidence="7">The sequence shown here is derived from an EMBL/GenBank/DDBJ whole genome shotgun (WGS) entry which is preliminary data.</text>
</comment>
<keyword evidence="3" id="KW-0547">Nucleotide-binding</keyword>
<keyword evidence="2" id="KW-0813">Transport</keyword>
<dbReference type="PANTHER" id="PTHR43820">
    <property type="entry name" value="HIGH-AFFINITY BRANCHED-CHAIN AMINO ACID TRANSPORT ATP-BINDING PROTEIN LIVF"/>
    <property type="match status" value="1"/>
</dbReference>
<reference evidence="7 8" key="1">
    <citation type="submission" date="2018-01" db="EMBL/GenBank/DDBJ databases">
        <title>Draft genome sequence of Nonomuraea sp. KC333.</title>
        <authorList>
            <person name="Sahin N."/>
            <person name="Saygin H."/>
            <person name="Ay H."/>
        </authorList>
    </citation>
    <scope>NUCLEOTIDE SEQUENCE [LARGE SCALE GENOMIC DNA]</scope>
    <source>
        <strain evidence="7 8">KC333</strain>
    </source>
</reference>
<dbReference type="Pfam" id="PF00005">
    <property type="entry name" value="ABC_tran"/>
    <property type="match status" value="1"/>
</dbReference>
<protein>
    <submittedName>
        <fullName evidence="7">ABC transporter ATP-binding protein</fullName>
    </submittedName>
</protein>
<dbReference type="PANTHER" id="PTHR43820:SF6">
    <property type="entry name" value="ABC TRANSPORTER ATP-BINDING PROTEIN"/>
    <property type="match status" value="1"/>
</dbReference>
<evidence type="ECO:0000256" key="3">
    <source>
        <dbReference type="ARBA" id="ARBA00022741"/>
    </source>
</evidence>
<evidence type="ECO:0000313" key="7">
    <source>
        <dbReference type="EMBL" id="PZG13250.1"/>
    </source>
</evidence>
<dbReference type="SMART" id="SM00382">
    <property type="entry name" value="AAA"/>
    <property type="match status" value="1"/>
</dbReference>
<dbReference type="RefSeq" id="WP_111182447.1">
    <property type="nucleotide sequence ID" value="NZ_POUD01000162.1"/>
</dbReference>
<evidence type="ECO:0000256" key="1">
    <source>
        <dbReference type="ARBA" id="ARBA00005417"/>
    </source>
</evidence>
<dbReference type="Gene3D" id="3.40.50.300">
    <property type="entry name" value="P-loop containing nucleotide triphosphate hydrolases"/>
    <property type="match status" value="1"/>
</dbReference>
<evidence type="ECO:0000256" key="5">
    <source>
        <dbReference type="ARBA" id="ARBA00022970"/>
    </source>
</evidence>
<dbReference type="OrthoDB" id="5179231at2"/>
<dbReference type="AlphaFoldDB" id="A0A2W2EI09"/>
<proteinExistence type="inferred from homology"/>
<evidence type="ECO:0000259" key="6">
    <source>
        <dbReference type="PROSITE" id="PS50893"/>
    </source>
</evidence>
<accession>A0A2W2EI09</accession>
<dbReference type="CDD" id="cd03224">
    <property type="entry name" value="ABC_TM1139_LivF_branched"/>
    <property type="match status" value="1"/>
</dbReference>
<dbReference type="Proteomes" id="UP000249304">
    <property type="component" value="Unassembled WGS sequence"/>
</dbReference>
<dbReference type="EMBL" id="POUD01000162">
    <property type="protein sequence ID" value="PZG13250.1"/>
    <property type="molecule type" value="Genomic_DNA"/>
</dbReference>
<dbReference type="SUPFAM" id="SSF52540">
    <property type="entry name" value="P-loop containing nucleoside triphosphate hydrolases"/>
    <property type="match status" value="1"/>
</dbReference>
<evidence type="ECO:0000313" key="8">
    <source>
        <dbReference type="Proteomes" id="UP000249304"/>
    </source>
</evidence>
<dbReference type="InterPro" id="IPR052156">
    <property type="entry name" value="BCAA_Transport_ATP-bd_LivF"/>
</dbReference>
<organism evidence="7 8">
    <name type="scientific">Nonomuraea aridisoli</name>
    <dbReference type="NCBI Taxonomy" id="2070368"/>
    <lineage>
        <taxon>Bacteria</taxon>
        <taxon>Bacillati</taxon>
        <taxon>Actinomycetota</taxon>
        <taxon>Actinomycetes</taxon>
        <taxon>Streptosporangiales</taxon>
        <taxon>Streptosporangiaceae</taxon>
        <taxon>Nonomuraea</taxon>
    </lineage>
</organism>
<dbReference type="InterPro" id="IPR017871">
    <property type="entry name" value="ABC_transporter-like_CS"/>
</dbReference>